<feature type="transmembrane region" description="Helical" evidence="11">
    <location>
        <begin position="60"/>
        <end position="78"/>
    </location>
</feature>
<protein>
    <submittedName>
        <fullName evidence="13">Type VII secretion protein EccCa</fullName>
    </submittedName>
</protein>
<evidence type="ECO:0000313" key="14">
    <source>
        <dbReference type="Proteomes" id="UP000294894"/>
    </source>
</evidence>
<keyword evidence="8 11" id="KW-0472">Membrane</keyword>
<dbReference type="InterPro" id="IPR027417">
    <property type="entry name" value="P-loop_NTPase"/>
</dbReference>
<evidence type="ECO:0000256" key="8">
    <source>
        <dbReference type="ARBA" id="ARBA00023136"/>
    </source>
</evidence>
<evidence type="ECO:0000256" key="5">
    <source>
        <dbReference type="ARBA" id="ARBA00022741"/>
    </source>
</evidence>
<feature type="domain" description="FtsK" evidence="12">
    <location>
        <begin position="995"/>
        <end position="1175"/>
    </location>
</feature>
<dbReference type="SMART" id="SM00382">
    <property type="entry name" value="AAA"/>
    <property type="match status" value="3"/>
</dbReference>
<evidence type="ECO:0000259" key="12">
    <source>
        <dbReference type="PROSITE" id="PS50901"/>
    </source>
</evidence>
<keyword evidence="4" id="KW-0677">Repeat</keyword>
<feature type="binding site" evidence="9">
    <location>
        <begin position="1012"/>
        <end position="1019"/>
    </location>
    <ligand>
        <name>ATP</name>
        <dbReference type="ChEBI" id="CHEBI:30616"/>
    </ligand>
</feature>
<dbReference type="EMBL" id="CP038267">
    <property type="protein sequence ID" value="QBR92662.1"/>
    <property type="molecule type" value="Genomic_DNA"/>
</dbReference>
<evidence type="ECO:0000256" key="4">
    <source>
        <dbReference type="ARBA" id="ARBA00022737"/>
    </source>
</evidence>
<gene>
    <name evidence="13" type="primary">eccCa</name>
    <name evidence="13" type="ORF">EXE57_10520</name>
</gene>
<dbReference type="GO" id="GO:0005886">
    <property type="term" value="C:plasma membrane"/>
    <property type="evidence" value="ECO:0007669"/>
    <property type="project" value="UniProtKB-SubCell"/>
</dbReference>
<proteinExistence type="predicted"/>
<dbReference type="InterPro" id="IPR003593">
    <property type="entry name" value="AAA+_ATPase"/>
</dbReference>
<feature type="binding site" evidence="9">
    <location>
        <begin position="758"/>
        <end position="765"/>
    </location>
    <ligand>
        <name>ATP</name>
        <dbReference type="ChEBI" id="CHEBI:30616"/>
    </ligand>
</feature>
<dbReference type="KEGG" id="noy:EXE57_10520"/>
<dbReference type="NCBIfam" id="TIGR03924">
    <property type="entry name" value="T7SS_EccC_a"/>
    <property type="match status" value="1"/>
</dbReference>
<evidence type="ECO:0000256" key="11">
    <source>
        <dbReference type="SAM" id="Phobius"/>
    </source>
</evidence>
<accession>A0A4V1BDX7</accession>
<dbReference type="PANTHER" id="PTHR22683">
    <property type="entry name" value="SPORULATION PROTEIN RELATED"/>
    <property type="match status" value="1"/>
</dbReference>
<feature type="region of interest" description="Disordered" evidence="10">
    <location>
        <begin position="112"/>
        <end position="144"/>
    </location>
</feature>
<dbReference type="InterPro" id="IPR023837">
    <property type="entry name" value="EccCb-like_Actinobacteria"/>
</dbReference>
<evidence type="ECO:0000256" key="10">
    <source>
        <dbReference type="SAM" id="MobiDB-lite"/>
    </source>
</evidence>
<keyword evidence="6 9" id="KW-0067">ATP-binding</keyword>
<organism evidence="13 14">
    <name type="scientific">Nocardioides euryhalodurans</name>
    <dbReference type="NCBI Taxonomy" id="2518370"/>
    <lineage>
        <taxon>Bacteria</taxon>
        <taxon>Bacillati</taxon>
        <taxon>Actinomycetota</taxon>
        <taxon>Actinomycetes</taxon>
        <taxon>Propionibacteriales</taxon>
        <taxon>Nocardioidaceae</taxon>
        <taxon>Nocardioides</taxon>
    </lineage>
</organism>
<dbReference type="OrthoDB" id="9807790at2"/>
<dbReference type="InterPro" id="IPR050206">
    <property type="entry name" value="FtsK/SpoIIIE/SftA"/>
</dbReference>
<dbReference type="AlphaFoldDB" id="A0A4V1BDX7"/>
<keyword evidence="2" id="KW-1003">Cell membrane</keyword>
<keyword evidence="7 11" id="KW-1133">Transmembrane helix</keyword>
<keyword evidence="5 9" id="KW-0547">Nucleotide-binding</keyword>
<dbReference type="Pfam" id="PF01580">
    <property type="entry name" value="FtsK_SpoIIIE"/>
    <property type="match status" value="3"/>
</dbReference>
<dbReference type="Gene3D" id="3.40.50.300">
    <property type="entry name" value="P-loop containing nucleotide triphosphate hydrolases"/>
    <property type="match status" value="4"/>
</dbReference>
<dbReference type="InterPro" id="IPR002543">
    <property type="entry name" value="FtsK_dom"/>
</dbReference>
<feature type="binding site" evidence="9">
    <location>
        <begin position="435"/>
        <end position="442"/>
    </location>
    <ligand>
        <name>ATP</name>
        <dbReference type="ChEBI" id="CHEBI:30616"/>
    </ligand>
</feature>
<dbReference type="Proteomes" id="UP000294894">
    <property type="component" value="Chromosome"/>
</dbReference>
<evidence type="ECO:0000256" key="2">
    <source>
        <dbReference type="ARBA" id="ARBA00022475"/>
    </source>
</evidence>
<dbReference type="NCBIfam" id="TIGR03925">
    <property type="entry name" value="T7SS_EccC_b"/>
    <property type="match status" value="1"/>
</dbReference>
<feature type="transmembrane region" description="Helical" evidence="11">
    <location>
        <begin position="25"/>
        <end position="48"/>
    </location>
</feature>
<evidence type="ECO:0000256" key="6">
    <source>
        <dbReference type="ARBA" id="ARBA00022840"/>
    </source>
</evidence>
<evidence type="ECO:0000256" key="9">
    <source>
        <dbReference type="PROSITE-ProRule" id="PRU00289"/>
    </source>
</evidence>
<dbReference type="GO" id="GO:0005524">
    <property type="term" value="F:ATP binding"/>
    <property type="evidence" value="ECO:0007669"/>
    <property type="project" value="UniProtKB-UniRule"/>
</dbReference>
<feature type="domain" description="FtsK" evidence="12">
    <location>
        <begin position="740"/>
        <end position="910"/>
    </location>
</feature>
<name>A0A4V1BDX7_9ACTN</name>
<reference evidence="13 14" key="1">
    <citation type="submission" date="2019-03" db="EMBL/GenBank/DDBJ databases">
        <title>Three New Species of Nocardioides, Nocardioides euryhalodurans sp. nov., Nocardioides seonyuensis sp. nov. and Nocardioides eburneoflavus sp. nov., Iolated from Soil.</title>
        <authorList>
            <person name="Roh S.G."/>
            <person name="Lee C."/>
            <person name="Kim M.-K."/>
            <person name="Kim S.B."/>
        </authorList>
    </citation>
    <scope>NUCLEOTIDE SEQUENCE [LARGE SCALE GENOMIC DNA]</scope>
    <source>
        <strain evidence="13 14">MMS17-SY117</strain>
    </source>
</reference>
<dbReference type="RefSeq" id="WP_135077303.1">
    <property type="nucleotide sequence ID" value="NZ_CP038267.1"/>
</dbReference>
<keyword evidence="3 11" id="KW-0812">Transmembrane</keyword>
<dbReference type="GO" id="GO:0003677">
    <property type="term" value="F:DNA binding"/>
    <property type="evidence" value="ECO:0007669"/>
    <property type="project" value="InterPro"/>
</dbReference>
<evidence type="ECO:0000313" key="13">
    <source>
        <dbReference type="EMBL" id="QBR92662.1"/>
    </source>
</evidence>
<dbReference type="SUPFAM" id="SSF52540">
    <property type="entry name" value="P-loop containing nucleoside triphosphate hydrolases"/>
    <property type="match status" value="3"/>
</dbReference>
<dbReference type="InterPro" id="IPR023836">
    <property type="entry name" value="EccCa-like_Actinobacteria"/>
</dbReference>
<dbReference type="PROSITE" id="PS50901">
    <property type="entry name" value="FTSK"/>
    <property type="match status" value="3"/>
</dbReference>
<dbReference type="PANTHER" id="PTHR22683:SF1">
    <property type="entry name" value="TYPE VII SECRETION SYSTEM PROTEIN ESSC"/>
    <property type="match status" value="1"/>
</dbReference>
<evidence type="ECO:0000256" key="7">
    <source>
        <dbReference type="ARBA" id="ARBA00022989"/>
    </source>
</evidence>
<sequence length="1210" mass="126443">MPAPDPPSGPIVPEAPPSLEPREGVGAILSSAVPMLGSLGSVVLVATMATQSGAGGHRSLLAAGCFLLGTLGFVVVQVDRQRSRRRQQQARSRRGYLRHLADVRARLHRAAAQQREALRREHPPPTALPARAEERRPWPQRPDQGPALLVRYAEARQPLSVELVRPEVGAAEEPDPVASAALDRLLATHRDVPGLPLLVDLVATGSVHVTGEREAGRSLTRAMVCSAATCHSPDDLAVAVLASPEALDDWRWLGWLPHAHSRRRHDAVGGARCAVTSAEALAPLLPRPGPDAAHVLLVVDGADPPPARPGLTVVGLRPGPAGPPSGEALRLHARPDGTLGVEAPRAAPTSAVADRCDLATAEAVARRLLPLAVPAGGPLGDPGLLALLGERASGPDEPRDLLRVPIGVGDDGRPVHLDLKESARGGVGPHGLLVGATGSGKSELLRTLVLGLALTHPPDVLEMVLVDFKGGATFAGLAPLPHVAGTVTNLADDLTLVDRVQHALAGELVRRQEVLRAAGGLASVHDLDRARAAGSDLPVLPSLLVVVDEFAEMLAARPGFLDVFTAIGRLGRSLGLHLLLASQRLEEGRLRGLESHLSYRIGLRTFSSAESRAVLGVPDAASLPPLPGSGFLRTGPGDPVRFRASYVSGAAPPPTARPAVLPFTLEEVPLPADVPGPPAGGPSVLEQAVAQLCGRGPRARQVWLPPLDEPAALGTLLQEVATAGLVLPLGTVDRPRQQRRDPLLVDLTGAGGHVAVVGAPRSGRTTLLQTLAAALALTHSPEQVRLLLLDLAGGGLTPLAGLPHVVAHATGHDPDVVRRVVAELRDLLDRRETGAGDRDGEVFVLVDGWSRLRGGPGELESEIQQVAARGLAHGVHVVVAADRWADLRAAMRDLVGTRLELRLGDPLDSEVDRRAARAVPQDRPGRGLTPEAHHFLAALPRLDDSGLEGLVARVAAAWPATTRPRLRPLPDQVALADVPSSGDVAGLVLGVDERLAPVTLDPVADPHTLVLGGPGSGRTATLRTLLHEIVRSHPADRAQVVLVDPRRSLLGEVPEAHLLGHHGTGAAPALAELADHLQRRLPGPGVTREQLRARSWWSGAEVFVVVDDHELALLPGEPPPLAPLLPLLPRAADVGLHLVLATGTSVRALHDPVAQALRGLASPTLLLPGDPTDGPVVGRLTAVPGPPGRARLVGRDGARALQVMWTEPAG</sequence>
<feature type="domain" description="FtsK" evidence="12">
    <location>
        <begin position="412"/>
        <end position="612"/>
    </location>
</feature>
<keyword evidence="14" id="KW-1185">Reference proteome</keyword>
<comment type="subcellular location">
    <subcellularLocation>
        <location evidence="1">Cell membrane</location>
        <topology evidence="1">Multi-pass membrane protein</topology>
    </subcellularLocation>
</comment>
<evidence type="ECO:0000256" key="1">
    <source>
        <dbReference type="ARBA" id="ARBA00004651"/>
    </source>
</evidence>
<evidence type="ECO:0000256" key="3">
    <source>
        <dbReference type="ARBA" id="ARBA00022692"/>
    </source>
</evidence>